<reference evidence="2 3" key="1">
    <citation type="journal article" date="2020" name="Genomics">
        <title>Complete, high-quality genomes from long-read metagenomic sequencing of two wolf lichen thalli reveals enigmatic genome architecture.</title>
        <authorList>
            <person name="McKenzie S.K."/>
            <person name="Walston R.F."/>
            <person name="Allen J.L."/>
        </authorList>
    </citation>
    <scope>NUCLEOTIDE SEQUENCE [LARGE SCALE GENOMIC DNA]</scope>
    <source>
        <strain evidence="2">WasteWater1</strain>
    </source>
</reference>
<evidence type="ECO:0000313" key="3">
    <source>
        <dbReference type="Proteomes" id="UP000593566"/>
    </source>
</evidence>
<keyword evidence="3" id="KW-1185">Reference proteome</keyword>
<proteinExistence type="predicted"/>
<dbReference type="Proteomes" id="UP000593566">
    <property type="component" value="Unassembled WGS sequence"/>
</dbReference>
<dbReference type="SUPFAM" id="SSF50952">
    <property type="entry name" value="Soluble quinoprotein glucose dehydrogenase"/>
    <property type="match status" value="1"/>
</dbReference>
<organism evidence="2 3">
    <name type="scientific">Letharia lupina</name>
    <dbReference type="NCBI Taxonomy" id="560253"/>
    <lineage>
        <taxon>Eukaryota</taxon>
        <taxon>Fungi</taxon>
        <taxon>Dikarya</taxon>
        <taxon>Ascomycota</taxon>
        <taxon>Pezizomycotina</taxon>
        <taxon>Lecanoromycetes</taxon>
        <taxon>OSLEUM clade</taxon>
        <taxon>Lecanoromycetidae</taxon>
        <taxon>Lecanorales</taxon>
        <taxon>Lecanorineae</taxon>
        <taxon>Parmeliaceae</taxon>
        <taxon>Letharia</taxon>
    </lineage>
</organism>
<evidence type="ECO:0000256" key="1">
    <source>
        <dbReference type="SAM" id="MobiDB-lite"/>
    </source>
</evidence>
<dbReference type="EMBL" id="JACCJB010000013">
    <property type="protein sequence ID" value="KAF6221836.1"/>
    <property type="molecule type" value="Genomic_DNA"/>
</dbReference>
<gene>
    <name evidence="2" type="ORF">HO133_001804</name>
</gene>
<accession>A0A8H6CEL4</accession>
<dbReference type="GeneID" id="59330218"/>
<feature type="region of interest" description="Disordered" evidence="1">
    <location>
        <begin position="12"/>
        <end position="33"/>
    </location>
</feature>
<sequence length="850" mass="95049">MSTSTQAMLAQVPGGLRPLLGSEGSSTAEAVSSHPSLRETLASFSLPTSTTIRRLYDLLLELDHECLRHATDGALDPAQDSTSEVESVVGLSMFLSGSLSQCGYPGTSMFQEVQLRALISSLALLQHNGVHTLDPELYDKLRLKNISARFQKIAFQLQRSSTLADSIRYAPNPYLIQLASQYVSFINRGDSPWPSIFGPTVDIFFSALSLGGGQYNHIREIIGGLNQFVDIWQKPRTKYQALCGLQEYTRLATSLCQESAIADESGELRTAATAIVSALVDKVDEILAVEHGQFPQELARRWHKALAVISRGPPDLDRGYYYYGLLDCVSQIAAVSDPQMLGKGLLNRVNGLIFDSVVPEFRWKAIEISFSCHSTRWDQYQMLKREIETRSTVETKSKILEEMRLIRAHLESDEEESLRLRVSRPLTHVSRKPVARGGGLSGDFGITTISSSLTPGESPVGEVNASRTLCHESALTRSMTKNSTIYSLRSVRKFSSSYHSAGLSDDCSHALFYNDSEVSVYRLGDIRTKDTSPSFPRIFNQQYKHGEFIRNVAPSRAFIVIVTNKRLLVFKFDADTLIGTASHGDWDPSGLACHESKTHLVVFLGQCQRNKTQKYDGQIRVSRYRIDGQATNMPVFALNMPANDCPKRITFDTESQILTCITRIQNKLSIWKLDNEFFSSVEPFEFLKNKYTAETRETGVTSATVYQSPSKRLYVLCTTAPSTERWHHEGEWSFILLIPPNTSRPHIHLDSRVHTFEQLKSHRPLFAGRPSSQHHIFAVLEDSGRLSVLRLNRHDDGGIHSPDGDAEILAHSLCKQDRPLTDCLRFDPSGSFLFAVDPKGKIVVTEFEKE</sequence>
<dbReference type="InterPro" id="IPR011041">
    <property type="entry name" value="Quinoprot_gluc/sorb_DH_b-prop"/>
</dbReference>
<protein>
    <submittedName>
        <fullName evidence="2">Uncharacterized protein</fullName>
    </submittedName>
</protein>
<feature type="compositionally biased region" description="Polar residues" evidence="1">
    <location>
        <begin position="23"/>
        <end position="33"/>
    </location>
</feature>
<name>A0A8H6CEL4_9LECA</name>
<dbReference type="AlphaFoldDB" id="A0A8H6CEL4"/>
<dbReference type="RefSeq" id="XP_037151271.1">
    <property type="nucleotide sequence ID" value="XM_037292732.1"/>
</dbReference>
<comment type="caution">
    <text evidence="2">The sequence shown here is derived from an EMBL/GenBank/DDBJ whole genome shotgun (WGS) entry which is preliminary data.</text>
</comment>
<evidence type="ECO:0000313" key="2">
    <source>
        <dbReference type="EMBL" id="KAF6221836.1"/>
    </source>
</evidence>